<evidence type="ECO:0000256" key="1">
    <source>
        <dbReference type="ARBA" id="ARBA00022729"/>
    </source>
</evidence>
<protein>
    <submittedName>
        <fullName evidence="3">TonB-dependent receptor plug domain protein</fullName>
    </submittedName>
</protein>
<gene>
    <name evidence="3" type="ORF">EVA_01770</name>
</gene>
<dbReference type="PROSITE" id="PS52016">
    <property type="entry name" value="TONB_DEPENDENT_REC_3"/>
    <property type="match status" value="1"/>
</dbReference>
<dbReference type="Pfam" id="PF13715">
    <property type="entry name" value="CarbopepD_reg_2"/>
    <property type="match status" value="1"/>
</dbReference>
<dbReference type="PANTHER" id="PTHR30069:SF29">
    <property type="entry name" value="HEMOGLOBIN AND HEMOGLOBIN-HAPTOGLOBIN-BINDING PROTEIN 1-RELATED"/>
    <property type="match status" value="1"/>
</dbReference>
<dbReference type="InterPro" id="IPR039426">
    <property type="entry name" value="TonB-dep_rcpt-like"/>
</dbReference>
<proteinExistence type="predicted"/>
<dbReference type="Pfam" id="PF07715">
    <property type="entry name" value="Plug"/>
    <property type="match status" value="1"/>
</dbReference>
<dbReference type="GO" id="GO:0015344">
    <property type="term" value="F:siderophore uptake transmembrane transporter activity"/>
    <property type="evidence" value="ECO:0007669"/>
    <property type="project" value="TreeGrafter"/>
</dbReference>
<dbReference type="InterPro" id="IPR008969">
    <property type="entry name" value="CarboxyPept-like_regulatory"/>
</dbReference>
<accession>J9H2M4</accession>
<organism evidence="3">
    <name type="scientific">gut metagenome</name>
    <dbReference type="NCBI Taxonomy" id="749906"/>
    <lineage>
        <taxon>unclassified sequences</taxon>
        <taxon>metagenomes</taxon>
        <taxon>organismal metagenomes</taxon>
    </lineage>
</organism>
<dbReference type="AlphaFoldDB" id="J9H2M4"/>
<evidence type="ECO:0000313" key="3">
    <source>
        <dbReference type="EMBL" id="EJX10118.1"/>
    </source>
</evidence>
<dbReference type="EMBL" id="AMCI01000250">
    <property type="protein sequence ID" value="EJX10118.1"/>
    <property type="molecule type" value="Genomic_DNA"/>
</dbReference>
<dbReference type="InterPro" id="IPR012910">
    <property type="entry name" value="Plug_dom"/>
</dbReference>
<keyword evidence="1" id="KW-0732">Signal</keyword>
<name>J9H2M4_9ZZZZ</name>
<keyword evidence="3" id="KW-0675">Receptor</keyword>
<dbReference type="Gene3D" id="2.60.40.1120">
    <property type="entry name" value="Carboxypeptidase-like, regulatory domain"/>
    <property type="match status" value="1"/>
</dbReference>
<sequence>MKTQTAQQRNNQQNIKGLVLDDFGEPIIGASVTIKGNKNHGTITDAEGRFSLNVPKGTTYLEISYIGMTTYELSLKTPKDLYKIRMKASDTELEEVVVTGVVNKMKESFTGSASTFTAEELKAVGTQNAIASLKTLDPSFNVLDSEFGSDPNRMPDIEIRGKSSLISTRDELAQDPNQPLFILDGFESSLEAIYNLDMNRISSITILKDAASTAIYGSKASNGVVVVETIKPKSGKLNLSYHGNANIQWADLTSYNLMNASEKLEFERRVGRYNNFNTTDQEIQLQQSYYDKVADIARGVDSYWLSEPLRTGINHRHSLYANGGEGAFMFGLGLSYNGITGIMKNSDRSNISGNIDLIYRVNKLQFSNKFYIDNTDAENPLVTFSKYAE</sequence>
<comment type="caution">
    <text evidence="3">The sequence shown here is derived from an EMBL/GenBank/DDBJ whole genome shotgun (WGS) entry which is preliminary data.</text>
</comment>
<dbReference type="SUPFAM" id="SSF56935">
    <property type="entry name" value="Porins"/>
    <property type="match status" value="1"/>
</dbReference>
<dbReference type="NCBIfam" id="TIGR04057">
    <property type="entry name" value="SusC_RagA_signa"/>
    <property type="match status" value="1"/>
</dbReference>
<dbReference type="InterPro" id="IPR037066">
    <property type="entry name" value="Plug_dom_sf"/>
</dbReference>
<dbReference type="SUPFAM" id="SSF49464">
    <property type="entry name" value="Carboxypeptidase regulatory domain-like"/>
    <property type="match status" value="1"/>
</dbReference>
<dbReference type="Gene3D" id="2.170.130.10">
    <property type="entry name" value="TonB-dependent receptor, plug domain"/>
    <property type="match status" value="1"/>
</dbReference>
<feature type="non-terminal residue" evidence="3">
    <location>
        <position position="389"/>
    </location>
</feature>
<evidence type="ECO:0000259" key="2">
    <source>
        <dbReference type="Pfam" id="PF07715"/>
    </source>
</evidence>
<dbReference type="InterPro" id="IPR023997">
    <property type="entry name" value="TonB-dep_OMP_SusC/RagA_CS"/>
</dbReference>
<reference evidence="3" key="1">
    <citation type="journal article" date="2012" name="PLoS ONE">
        <title>Gene sets for utilization of primary and secondary nutrition supplies in the distal gut of endangered iberian lynx.</title>
        <authorList>
            <person name="Alcaide M."/>
            <person name="Messina E."/>
            <person name="Richter M."/>
            <person name="Bargiela R."/>
            <person name="Peplies J."/>
            <person name="Huws S.A."/>
            <person name="Newbold C.J."/>
            <person name="Golyshin P.N."/>
            <person name="Simon M.A."/>
            <person name="Lopez G."/>
            <person name="Yakimov M.M."/>
            <person name="Ferrer M."/>
        </authorList>
    </citation>
    <scope>NUCLEOTIDE SEQUENCE</scope>
</reference>
<feature type="domain" description="TonB-dependent receptor plug" evidence="2">
    <location>
        <begin position="107"/>
        <end position="224"/>
    </location>
</feature>
<dbReference type="GO" id="GO:0044718">
    <property type="term" value="P:siderophore transmembrane transport"/>
    <property type="evidence" value="ECO:0007669"/>
    <property type="project" value="TreeGrafter"/>
</dbReference>
<dbReference type="PANTHER" id="PTHR30069">
    <property type="entry name" value="TONB-DEPENDENT OUTER MEMBRANE RECEPTOR"/>
    <property type="match status" value="1"/>
</dbReference>